<comment type="caution">
    <text evidence="1">The sequence shown here is derived from an EMBL/GenBank/DDBJ whole genome shotgun (WGS) entry which is preliminary data.</text>
</comment>
<name>A0A815AFT1_9BILA</name>
<protein>
    <submittedName>
        <fullName evidence="1">Uncharacterized protein</fullName>
    </submittedName>
</protein>
<organism evidence="1 2">
    <name type="scientific">Adineta steineri</name>
    <dbReference type="NCBI Taxonomy" id="433720"/>
    <lineage>
        <taxon>Eukaryota</taxon>
        <taxon>Metazoa</taxon>
        <taxon>Spiralia</taxon>
        <taxon>Gnathifera</taxon>
        <taxon>Rotifera</taxon>
        <taxon>Eurotatoria</taxon>
        <taxon>Bdelloidea</taxon>
        <taxon>Adinetida</taxon>
        <taxon>Adinetidae</taxon>
        <taxon>Adineta</taxon>
    </lineage>
</organism>
<dbReference type="AlphaFoldDB" id="A0A815AFT1"/>
<dbReference type="Proteomes" id="UP000663860">
    <property type="component" value="Unassembled WGS sequence"/>
</dbReference>
<proteinExistence type="predicted"/>
<reference evidence="1" key="1">
    <citation type="submission" date="2021-02" db="EMBL/GenBank/DDBJ databases">
        <authorList>
            <person name="Nowell W R."/>
        </authorList>
    </citation>
    <scope>NUCLEOTIDE SEQUENCE</scope>
</reference>
<evidence type="ECO:0000313" key="2">
    <source>
        <dbReference type="Proteomes" id="UP000663860"/>
    </source>
</evidence>
<evidence type="ECO:0000313" key="1">
    <source>
        <dbReference type="EMBL" id="CAF1255301.1"/>
    </source>
</evidence>
<sequence>MSGRELGCHGRRCLNANCHKCRDWRFTGTQEQWNWVRDYRNWTIVDECDWYRDGWKLFKRRDAATCDDLYYYYLPPPPPDRDYFDRLLDLDPDDLDPDDLDPYGAFVCLLYGPYYYDYLNDHVCLCENR</sequence>
<gene>
    <name evidence="1" type="ORF">IZO911_LOCUS31577</name>
</gene>
<dbReference type="EMBL" id="CAJNOE010000523">
    <property type="protein sequence ID" value="CAF1255301.1"/>
    <property type="molecule type" value="Genomic_DNA"/>
</dbReference>
<accession>A0A815AFT1</accession>